<evidence type="ECO:0000313" key="3">
    <source>
        <dbReference type="Proteomes" id="UP000727407"/>
    </source>
</evidence>
<dbReference type="InterPro" id="IPR013320">
    <property type="entry name" value="ConA-like_dom_sf"/>
</dbReference>
<evidence type="ECO:0000313" key="2">
    <source>
        <dbReference type="EMBL" id="KAF5889488.1"/>
    </source>
</evidence>
<dbReference type="EMBL" id="QNUK01000804">
    <property type="protein sequence ID" value="KAF5889488.1"/>
    <property type="molecule type" value="Genomic_DNA"/>
</dbReference>
<proteinExistence type="predicted"/>
<dbReference type="AlphaFoldDB" id="A0A8J4X0T7"/>
<protein>
    <submittedName>
        <fullName evidence="2">MAM and LDL-receptor class A domain-containing protein 1</fullName>
    </submittedName>
</protein>
<sequence length="52" mass="5659">GTAEGWYIYADSSNGGYGHVSDLITPLITATGPQCTMEFWYYMSGFTVGTLQ</sequence>
<gene>
    <name evidence="2" type="primary">malrd1</name>
    <name evidence="2" type="ORF">DAT39_020809</name>
</gene>
<feature type="non-terminal residue" evidence="2">
    <location>
        <position position="1"/>
    </location>
</feature>
<dbReference type="Proteomes" id="UP000727407">
    <property type="component" value="Unassembled WGS sequence"/>
</dbReference>
<dbReference type="SUPFAM" id="SSF49899">
    <property type="entry name" value="Concanavalin A-like lectins/glucanases"/>
    <property type="match status" value="1"/>
</dbReference>
<feature type="non-terminal residue" evidence="2">
    <location>
        <position position="52"/>
    </location>
</feature>
<feature type="domain" description="MAM" evidence="1">
    <location>
        <begin position="2"/>
        <end position="52"/>
    </location>
</feature>
<comment type="caution">
    <text evidence="2">The sequence shown here is derived from an EMBL/GenBank/DDBJ whole genome shotgun (WGS) entry which is preliminary data.</text>
</comment>
<dbReference type="GO" id="GO:0016020">
    <property type="term" value="C:membrane"/>
    <property type="evidence" value="ECO:0007669"/>
    <property type="project" value="InterPro"/>
</dbReference>
<dbReference type="OrthoDB" id="412155at2759"/>
<evidence type="ECO:0000259" key="1">
    <source>
        <dbReference type="Pfam" id="PF00629"/>
    </source>
</evidence>
<accession>A0A8J4X0T7</accession>
<name>A0A8J4X0T7_CLAMG</name>
<keyword evidence="3" id="KW-1185">Reference proteome</keyword>
<dbReference type="Pfam" id="PF00629">
    <property type="entry name" value="MAM"/>
    <property type="match status" value="1"/>
</dbReference>
<reference evidence="2" key="1">
    <citation type="submission" date="2020-07" db="EMBL/GenBank/DDBJ databases">
        <title>Clarias magur genome sequencing, assembly and annotation.</title>
        <authorList>
            <person name="Kushwaha B."/>
            <person name="Kumar R."/>
            <person name="Das P."/>
            <person name="Joshi C.G."/>
            <person name="Kumar D."/>
            <person name="Nagpure N.S."/>
            <person name="Pandey M."/>
            <person name="Agarwal S."/>
            <person name="Srivastava S."/>
            <person name="Singh M."/>
            <person name="Sahoo L."/>
            <person name="Jayasankar P."/>
            <person name="Meher P.K."/>
            <person name="Koringa P.G."/>
            <person name="Iquebal M.A."/>
            <person name="Das S.P."/>
            <person name="Bit A."/>
            <person name="Patnaik S."/>
            <person name="Patel N."/>
            <person name="Shah T.M."/>
            <person name="Hinsu A."/>
            <person name="Jena J.K."/>
        </authorList>
    </citation>
    <scope>NUCLEOTIDE SEQUENCE</scope>
    <source>
        <strain evidence="2">CIFAMagur01</strain>
        <tissue evidence="2">Testis</tissue>
    </source>
</reference>
<dbReference type="Gene3D" id="2.60.120.200">
    <property type="match status" value="1"/>
</dbReference>
<dbReference type="InterPro" id="IPR000998">
    <property type="entry name" value="MAM_dom"/>
</dbReference>
<organism evidence="2 3">
    <name type="scientific">Clarias magur</name>
    <name type="common">Asian catfish</name>
    <name type="synonym">Macropteronotus magur</name>
    <dbReference type="NCBI Taxonomy" id="1594786"/>
    <lineage>
        <taxon>Eukaryota</taxon>
        <taxon>Metazoa</taxon>
        <taxon>Chordata</taxon>
        <taxon>Craniata</taxon>
        <taxon>Vertebrata</taxon>
        <taxon>Euteleostomi</taxon>
        <taxon>Actinopterygii</taxon>
        <taxon>Neopterygii</taxon>
        <taxon>Teleostei</taxon>
        <taxon>Ostariophysi</taxon>
        <taxon>Siluriformes</taxon>
        <taxon>Clariidae</taxon>
        <taxon>Clarias</taxon>
    </lineage>
</organism>